<comment type="caution">
    <text evidence="1">The sequence shown here is derived from an EMBL/GenBank/DDBJ whole genome shotgun (WGS) entry which is preliminary data.</text>
</comment>
<dbReference type="AlphaFoldDB" id="A0A844G7Z3"/>
<keyword evidence="2" id="KW-1185">Reference proteome</keyword>
<dbReference type="EMBL" id="WLYX01000001">
    <property type="protein sequence ID" value="MTD32423.1"/>
    <property type="molecule type" value="Genomic_DNA"/>
</dbReference>
<protein>
    <submittedName>
        <fullName evidence="1">DUF2313 domain-containing protein</fullName>
    </submittedName>
</protein>
<proteinExistence type="predicted"/>
<evidence type="ECO:0000313" key="1">
    <source>
        <dbReference type="EMBL" id="MTD32423.1"/>
    </source>
</evidence>
<dbReference type="InterPro" id="IPR018755">
    <property type="entry name" value="Phage_Mu_Gp48"/>
</dbReference>
<organism evidence="1 2">
    <name type="scientific">Paludibacterium denitrificans</name>
    <dbReference type="NCBI Taxonomy" id="2675226"/>
    <lineage>
        <taxon>Bacteria</taxon>
        <taxon>Pseudomonadati</taxon>
        <taxon>Pseudomonadota</taxon>
        <taxon>Betaproteobacteria</taxon>
        <taxon>Neisseriales</taxon>
        <taxon>Chromobacteriaceae</taxon>
        <taxon>Paludibacterium</taxon>
    </lineage>
</organism>
<dbReference type="Proteomes" id="UP000446658">
    <property type="component" value="Unassembled WGS sequence"/>
</dbReference>
<name>A0A844G7Z3_9NEIS</name>
<gene>
    <name evidence="1" type="ORF">GKE73_01310</name>
</gene>
<evidence type="ECO:0000313" key="2">
    <source>
        <dbReference type="Proteomes" id="UP000446658"/>
    </source>
</evidence>
<dbReference type="Pfam" id="PF10076">
    <property type="entry name" value="Phage_Mu_Gp48"/>
    <property type="match status" value="1"/>
</dbReference>
<reference evidence="1 2" key="1">
    <citation type="submission" date="2019-11" db="EMBL/GenBank/DDBJ databases">
        <title>Draft genome sequence of Paludibacterium sp. dN18-1.</title>
        <authorList>
            <person name="Im W.-T."/>
        </authorList>
    </citation>
    <scope>NUCLEOTIDE SEQUENCE [LARGE SCALE GENOMIC DNA]</scope>
    <source>
        <strain evidence="2">dN 18-1</strain>
    </source>
</reference>
<accession>A0A844G7Z3</accession>
<sequence>MAILPRSLAEADARAEILLTESDPRRTVYPVGEWEESLGLPDTCTVGVQTIIDRQLSVVSKLTDRGGARATRYIKLAAKLGYPGATITRYRYHTCEMTCESAVQDIDWRFARTLTLPSGTRIVDSVCESGTEDPLSTGAIAFLSASFTAKHRPLVRR</sequence>